<name>A0A5J4TS83_9EUKA</name>
<dbReference type="AlphaFoldDB" id="A0A5J4TS83"/>
<organism evidence="1 2">
    <name type="scientific">Streblomastix strix</name>
    <dbReference type="NCBI Taxonomy" id="222440"/>
    <lineage>
        <taxon>Eukaryota</taxon>
        <taxon>Metamonada</taxon>
        <taxon>Preaxostyla</taxon>
        <taxon>Oxymonadida</taxon>
        <taxon>Streblomastigidae</taxon>
        <taxon>Streblomastix</taxon>
    </lineage>
</organism>
<protein>
    <submittedName>
        <fullName evidence="1">Uncharacterized protein</fullName>
    </submittedName>
</protein>
<comment type="caution">
    <text evidence="1">The sequence shown here is derived from an EMBL/GenBank/DDBJ whole genome shotgun (WGS) entry which is preliminary data.</text>
</comment>
<reference evidence="1 2" key="1">
    <citation type="submission" date="2019-03" db="EMBL/GenBank/DDBJ databases">
        <title>Single cell metagenomics reveals metabolic interactions within the superorganism composed of flagellate Streblomastix strix and complex community of Bacteroidetes bacteria on its surface.</title>
        <authorList>
            <person name="Treitli S.C."/>
            <person name="Kolisko M."/>
            <person name="Husnik F."/>
            <person name="Keeling P."/>
            <person name="Hampl V."/>
        </authorList>
    </citation>
    <scope>NUCLEOTIDE SEQUENCE [LARGE SCALE GENOMIC DNA]</scope>
    <source>
        <strain evidence="1">ST1C</strain>
    </source>
</reference>
<dbReference type="Proteomes" id="UP000324800">
    <property type="component" value="Unassembled WGS sequence"/>
</dbReference>
<sequence>MMMKIEMYLEKMMKLMRYLCFLQVKGREQTTKTVGARVDDNFTVVVEVVVAEEEPNFKIVVVIVIMRYLDSEQYIPIAIIAVQHEVTAEDYHTYPIWN</sequence>
<evidence type="ECO:0000313" key="2">
    <source>
        <dbReference type="Proteomes" id="UP000324800"/>
    </source>
</evidence>
<proteinExistence type="predicted"/>
<gene>
    <name evidence="1" type="ORF">EZS28_043356</name>
</gene>
<accession>A0A5J4TS83</accession>
<evidence type="ECO:0000313" key="1">
    <source>
        <dbReference type="EMBL" id="KAA6361118.1"/>
    </source>
</evidence>
<dbReference type="EMBL" id="SNRW01026001">
    <property type="protein sequence ID" value="KAA6361118.1"/>
    <property type="molecule type" value="Genomic_DNA"/>
</dbReference>